<evidence type="ECO:0000256" key="2">
    <source>
        <dbReference type="ARBA" id="ARBA00006555"/>
    </source>
</evidence>
<dbReference type="Gene3D" id="1.25.40.10">
    <property type="entry name" value="Tetratricopeptide repeat domain"/>
    <property type="match status" value="1"/>
</dbReference>
<dbReference type="NCBIfam" id="TIGR01352">
    <property type="entry name" value="tonB_Cterm"/>
    <property type="match status" value="1"/>
</dbReference>
<evidence type="ECO:0000256" key="4">
    <source>
        <dbReference type="ARBA" id="ARBA00022475"/>
    </source>
</evidence>
<keyword evidence="9" id="KW-0472">Membrane</keyword>
<keyword evidence="3 10" id="KW-0813">Transport</keyword>
<name>A0ABS8GDU2_9ALTE</name>
<evidence type="ECO:0000256" key="7">
    <source>
        <dbReference type="ARBA" id="ARBA00022927"/>
    </source>
</evidence>
<accession>A0ABS8GDU2</accession>
<dbReference type="PANTHER" id="PTHR33446:SF14">
    <property type="entry name" value="PROTEIN TONB"/>
    <property type="match status" value="1"/>
</dbReference>
<dbReference type="InterPro" id="IPR003538">
    <property type="entry name" value="TonB"/>
</dbReference>
<protein>
    <recommendedName>
        <fullName evidence="10">Protein TonB</fullName>
    </recommendedName>
</protein>
<comment type="caution">
    <text evidence="13">The sequence shown here is derived from an EMBL/GenBank/DDBJ whole genome shotgun (WGS) entry which is preliminary data.</text>
</comment>
<evidence type="ECO:0000259" key="12">
    <source>
        <dbReference type="PROSITE" id="PS52015"/>
    </source>
</evidence>
<feature type="domain" description="TonB C-terminal" evidence="12">
    <location>
        <begin position="286"/>
        <end position="379"/>
    </location>
</feature>
<feature type="signal peptide" evidence="11">
    <location>
        <begin position="1"/>
        <end position="20"/>
    </location>
</feature>
<evidence type="ECO:0000256" key="9">
    <source>
        <dbReference type="ARBA" id="ARBA00023136"/>
    </source>
</evidence>
<keyword evidence="14" id="KW-1185">Reference proteome</keyword>
<gene>
    <name evidence="13" type="ORF">LJ739_18610</name>
</gene>
<dbReference type="RefSeq" id="WP_229163037.1">
    <property type="nucleotide sequence ID" value="NZ_JAJEWP010000009.1"/>
</dbReference>
<dbReference type="Pfam" id="PF03544">
    <property type="entry name" value="TonB_C"/>
    <property type="match status" value="1"/>
</dbReference>
<proteinExistence type="inferred from homology"/>
<comment type="function">
    <text evidence="10">Interacts with outer membrane receptor proteins that carry out high-affinity binding and energy dependent uptake into the periplasmic space of specific substrates. It could act to transduce energy from the cytoplasmic membrane to specific energy-requiring processes in the outer membrane, resulting in the release into the periplasm of ligands bound by these outer membrane proteins.</text>
</comment>
<dbReference type="PANTHER" id="PTHR33446">
    <property type="entry name" value="PROTEIN TONB-RELATED"/>
    <property type="match status" value="1"/>
</dbReference>
<evidence type="ECO:0000256" key="3">
    <source>
        <dbReference type="ARBA" id="ARBA00022448"/>
    </source>
</evidence>
<keyword evidence="11" id="KW-0732">Signal</keyword>
<keyword evidence="7 10" id="KW-0653">Protein transport</keyword>
<keyword evidence="10" id="KW-0735">Signal-anchor</keyword>
<evidence type="ECO:0000313" key="13">
    <source>
        <dbReference type="EMBL" id="MCC2618276.1"/>
    </source>
</evidence>
<dbReference type="EMBL" id="JAJEWP010000009">
    <property type="protein sequence ID" value="MCC2618276.1"/>
    <property type="molecule type" value="Genomic_DNA"/>
</dbReference>
<organism evidence="13 14">
    <name type="scientific">Fluctibacter halophilus</name>
    <dbReference type="NCBI Taxonomy" id="226011"/>
    <lineage>
        <taxon>Bacteria</taxon>
        <taxon>Pseudomonadati</taxon>
        <taxon>Pseudomonadota</taxon>
        <taxon>Gammaproteobacteria</taxon>
        <taxon>Alteromonadales</taxon>
        <taxon>Alteromonadaceae</taxon>
        <taxon>Fluctibacter</taxon>
    </lineage>
</organism>
<keyword evidence="5 10" id="KW-0997">Cell inner membrane</keyword>
<comment type="similarity">
    <text evidence="2 10">Belongs to the TonB family.</text>
</comment>
<dbReference type="InterPro" id="IPR006260">
    <property type="entry name" value="TonB/TolA_C"/>
</dbReference>
<keyword evidence="8" id="KW-1133">Transmembrane helix</keyword>
<evidence type="ECO:0000256" key="6">
    <source>
        <dbReference type="ARBA" id="ARBA00022692"/>
    </source>
</evidence>
<dbReference type="PROSITE" id="PS52015">
    <property type="entry name" value="TONB_CTD"/>
    <property type="match status" value="1"/>
</dbReference>
<dbReference type="Gene3D" id="3.30.1150.10">
    <property type="match status" value="1"/>
</dbReference>
<evidence type="ECO:0000256" key="8">
    <source>
        <dbReference type="ARBA" id="ARBA00022989"/>
    </source>
</evidence>
<reference evidence="13 14" key="1">
    <citation type="submission" date="2021-10" db="EMBL/GenBank/DDBJ databases">
        <title>Draft genome of Aestuariibacter halophilus JC2043.</title>
        <authorList>
            <person name="Emsley S.A."/>
            <person name="Pfannmuller K.M."/>
            <person name="Ushijima B."/>
            <person name="Saw J.H."/>
            <person name="Videau P."/>
        </authorList>
    </citation>
    <scope>NUCLEOTIDE SEQUENCE [LARGE SCALE GENOMIC DNA]</scope>
    <source>
        <strain evidence="13 14">JC2043</strain>
    </source>
</reference>
<evidence type="ECO:0000313" key="14">
    <source>
        <dbReference type="Proteomes" id="UP001520878"/>
    </source>
</evidence>
<dbReference type="Proteomes" id="UP001520878">
    <property type="component" value="Unassembled WGS sequence"/>
</dbReference>
<dbReference type="PRINTS" id="PR01374">
    <property type="entry name" value="TONBPROTEIN"/>
</dbReference>
<evidence type="ECO:0000256" key="10">
    <source>
        <dbReference type="RuleBase" id="RU362123"/>
    </source>
</evidence>
<dbReference type="SUPFAM" id="SSF74653">
    <property type="entry name" value="TolA/TonB C-terminal domain"/>
    <property type="match status" value="1"/>
</dbReference>
<sequence>MKRMLPLLFLTSAVSAPVQASGDTGSFSQAYADYQHALQEGAPEAVLDAALRALTLGQQHFGADSQNTINLYINLASAQVEAEQPFEAMTTLLGVLDMLEQQDSPSEQALYETKVRFLTAGQSAYKWARNRAKFTASQERRIQRYVKDVVRQTPARFETANADQAGMLYDASMSLMSYIVQPDLAKDYVALLAQSKDYFLQHFGDNDIRAIEVTFVQGKMLEALDKRNDAITSFEWVVGQITEQLNVSHPYELAARARLVNAYESEGQSDRATSHCVAIGEMTPWQDDIEQIPLYRLPPDYPVSKARQRKEGWVKVAFIVSPYGFVEDVEVLASEGGKAFEKEAVKAVEKWRYAPKFVDGHAVEAEQRVQLDFAMSRSR</sequence>
<evidence type="ECO:0000256" key="5">
    <source>
        <dbReference type="ARBA" id="ARBA00022519"/>
    </source>
</evidence>
<feature type="chain" id="PRO_5045837962" description="Protein TonB" evidence="11">
    <location>
        <begin position="21"/>
        <end position="379"/>
    </location>
</feature>
<evidence type="ECO:0000256" key="11">
    <source>
        <dbReference type="SAM" id="SignalP"/>
    </source>
</evidence>
<dbReference type="InterPro" id="IPR051045">
    <property type="entry name" value="TonB-dependent_transducer"/>
</dbReference>
<evidence type="ECO:0000256" key="1">
    <source>
        <dbReference type="ARBA" id="ARBA00004383"/>
    </source>
</evidence>
<keyword evidence="4 10" id="KW-1003">Cell membrane</keyword>
<dbReference type="InterPro" id="IPR011990">
    <property type="entry name" value="TPR-like_helical_dom_sf"/>
</dbReference>
<keyword evidence="6" id="KW-0812">Transmembrane</keyword>
<dbReference type="InterPro" id="IPR037682">
    <property type="entry name" value="TonB_C"/>
</dbReference>
<comment type="subcellular location">
    <subcellularLocation>
        <location evidence="1 10">Cell inner membrane</location>
        <topology evidence="1 10">Single-pass membrane protein</topology>
        <orientation evidence="1 10">Periplasmic side</orientation>
    </subcellularLocation>
</comment>